<dbReference type="Proteomes" id="UP000886851">
    <property type="component" value="Unassembled WGS sequence"/>
</dbReference>
<keyword evidence="2" id="KW-0677">Repeat</keyword>
<dbReference type="PANTHER" id="PTHR19848">
    <property type="entry name" value="WD40 REPEAT PROTEIN"/>
    <property type="match status" value="1"/>
</dbReference>
<evidence type="ECO:0000256" key="2">
    <source>
        <dbReference type="ARBA" id="ARBA00022737"/>
    </source>
</evidence>
<evidence type="ECO:0000256" key="3">
    <source>
        <dbReference type="PROSITE-ProRule" id="PRU00221"/>
    </source>
</evidence>
<dbReference type="AlphaFoldDB" id="A0A9D1ZIZ2"/>
<dbReference type="SMART" id="SM00320">
    <property type="entry name" value="WD40"/>
    <property type="match status" value="2"/>
</dbReference>
<dbReference type="InterPro" id="IPR001680">
    <property type="entry name" value="WD40_rpt"/>
</dbReference>
<evidence type="ECO:0000313" key="5">
    <source>
        <dbReference type="EMBL" id="HIY88557.1"/>
    </source>
</evidence>
<dbReference type="PROSITE" id="PS00678">
    <property type="entry name" value="WD_REPEATS_1"/>
    <property type="match status" value="1"/>
</dbReference>
<organism evidence="5 6">
    <name type="scientific">Candidatus Bacteroides pullicola</name>
    <dbReference type="NCBI Taxonomy" id="2838475"/>
    <lineage>
        <taxon>Bacteria</taxon>
        <taxon>Pseudomonadati</taxon>
        <taxon>Bacteroidota</taxon>
        <taxon>Bacteroidia</taxon>
        <taxon>Bacteroidales</taxon>
        <taxon>Bacteroidaceae</taxon>
        <taxon>Bacteroides</taxon>
    </lineage>
</organism>
<dbReference type="SUPFAM" id="SSF50978">
    <property type="entry name" value="WD40 repeat-like"/>
    <property type="match status" value="1"/>
</dbReference>
<dbReference type="Gene3D" id="2.130.10.10">
    <property type="entry name" value="YVTN repeat-like/Quinoprotein amine dehydrogenase"/>
    <property type="match status" value="1"/>
</dbReference>
<name>A0A9D1ZIZ2_9BACE</name>
<reference evidence="5" key="2">
    <citation type="submission" date="2021-04" db="EMBL/GenBank/DDBJ databases">
        <authorList>
            <person name="Gilroy R."/>
        </authorList>
    </citation>
    <scope>NUCLEOTIDE SEQUENCE</scope>
    <source>
        <strain evidence="5">Gambia2-208</strain>
    </source>
</reference>
<keyword evidence="1 3" id="KW-0853">WD repeat</keyword>
<dbReference type="InterPro" id="IPR015943">
    <property type="entry name" value="WD40/YVTN_repeat-like_dom_sf"/>
</dbReference>
<evidence type="ECO:0000313" key="6">
    <source>
        <dbReference type="Proteomes" id="UP000886851"/>
    </source>
</evidence>
<feature type="coiled-coil region" evidence="4">
    <location>
        <begin position="87"/>
        <end position="134"/>
    </location>
</feature>
<dbReference type="EMBL" id="DXCV01000051">
    <property type="protein sequence ID" value="HIY88557.1"/>
    <property type="molecule type" value="Genomic_DNA"/>
</dbReference>
<keyword evidence="4" id="KW-0175">Coiled coil</keyword>
<gene>
    <name evidence="5" type="ORF">H9824_07630</name>
</gene>
<dbReference type="InterPro" id="IPR036322">
    <property type="entry name" value="WD40_repeat_dom_sf"/>
</dbReference>
<evidence type="ECO:0000256" key="1">
    <source>
        <dbReference type="ARBA" id="ARBA00022574"/>
    </source>
</evidence>
<feature type="repeat" description="WD" evidence="3">
    <location>
        <begin position="404"/>
        <end position="443"/>
    </location>
</feature>
<dbReference type="InterPro" id="IPR019775">
    <property type="entry name" value="WD40_repeat_CS"/>
</dbReference>
<reference evidence="5" key="1">
    <citation type="journal article" date="2021" name="PeerJ">
        <title>Extensive microbial diversity within the chicken gut microbiome revealed by metagenomics and culture.</title>
        <authorList>
            <person name="Gilroy R."/>
            <person name="Ravi A."/>
            <person name="Getino M."/>
            <person name="Pursley I."/>
            <person name="Horton D.L."/>
            <person name="Alikhan N.F."/>
            <person name="Baker D."/>
            <person name="Gharbi K."/>
            <person name="Hall N."/>
            <person name="Watson M."/>
            <person name="Adriaenssens E.M."/>
            <person name="Foster-Nyarko E."/>
            <person name="Jarju S."/>
            <person name="Secka A."/>
            <person name="Antonio M."/>
            <person name="Oren A."/>
            <person name="Chaudhuri R.R."/>
            <person name="La Ragione R."/>
            <person name="Hildebrand F."/>
            <person name="Pallen M.J."/>
        </authorList>
    </citation>
    <scope>NUCLEOTIDE SEQUENCE</scope>
    <source>
        <strain evidence="5">Gambia2-208</strain>
    </source>
</reference>
<evidence type="ECO:0000256" key="4">
    <source>
        <dbReference type="SAM" id="Coils"/>
    </source>
</evidence>
<proteinExistence type="predicted"/>
<sequence length="516" mass="58544">MELRSRKILWPAACAMLVVLTGLLALRNIHLSRQVDGLHARLAEHQDNEGKSYVVERISKQMEDIAYQQKDISEKQREEAVFQMGVAKEMRLRAEEEQQRAEEAAHHAAEARNMAEKQRELAVQQQRQAEHARNVADTLSHVALGRALALLSNVQYRAGNKDVAALLAYAAWQYTSEYKGNIYQPVIFNALGQTSESFITRNLHQGGTIKIVPRRKVAHSYVSASNYGEIRSWTYKDRFSDNRLLFSNPDYSFRDLYVDAEDRIYALSYTGEMLIVDGDAWQTVTLPEQDGWKRVVPWGEEQLLLASTSGLCLYDKVRGRIVKDVPLPEPLTALGEKSGQWLAFGKAGGVWAIHPTGELLPRKSWTREPVTAFTWSDELNRGAIGVEGGNIYLIDARGNILNDLVGHRSRITQLEFKGHYLFSSSYDCTINLWDVLADKKEAVSLKTLSSWAHCFYISDENTLFTGDETGAVSRIMISPNEMAALIQRQLKRDFTDEEWAYYVGRNVPRRPMKLAD</sequence>
<dbReference type="PROSITE" id="PS50082">
    <property type="entry name" value="WD_REPEATS_2"/>
    <property type="match status" value="1"/>
</dbReference>
<comment type="caution">
    <text evidence="5">The sequence shown here is derived from an EMBL/GenBank/DDBJ whole genome shotgun (WGS) entry which is preliminary data.</text>
</comment>
<protein>
    <submittedName>
        <fullName evidence="5">WD40 repeat domain-containing protein</fullName>
    </submittedName>
</protein>
<dbReference type="PANTHER" id="PTHR19848:SF8">
    <property type="entry name" value="F-BOX AND WD REPEAT DOMAIN CONTAINING 7"/>
    <property type="match status" value="1"/>
</dbReference>
<dbReference type="PROSITE" id="PS50294">
    <property type="entry name" value="WD_REPEATS_REGION"/>
    <property type="match status" value="1"/>
</dbReference>
<accession>A0A9D1ZIZ2</accession>